<dbReference type="Proteomes" id="UP000887579">
    <property type="component" value="Unplaced"/>
</dbReference>
<proteinExistence type="predicted"/>
<accession>A0AC34F3F1</accession>
<evidence type="ECO:0000313" key="1">
    <source>
        <dbReference type="Proteomes" id="UP000887579"/>
    </source>
</evidence>
<reference evidence="2" key="1">
    <citation type="submission" date="2022-11" db="UniProtKB">
        <authorList>
            <consortium name="WormBaseParasite"/>
        </authorList>
    </citation>
    <scope>IDENTIFICATION</scope>
</reference>
<sequence>MLQIFVIKALISVILFSLALILFVDDSFLRVQALKYNSQQTEVPLPSLNPTKINETKLLFDHCDLAELDPWDPTIQKYLSPLKDPTKNCKPITKEISKLENGQLFLYFPPNLTLKCQRRCLFPESDYSLKWGEWIEIQNGTRPKCDIVEVECFENNNETLSKSFYKFLHSQIYREIPPQPLNNATSENERKPDVHIIILDSVSSSQFIRSMPKTLHILRDDYESIIFKHHNKNGMNSRPNGYSLLMGIIILWFNLSYLKLLILGKQIYSIAKSPMSRGYEADYKNNEYCTKHLDNDQFIGFRFQDDGYVSMMSEDWALGVFDWEHCVGFKKPAADHYMRPFQIRLEGNATFKSPDLNNIVHKGLCRESHYYPMQYLQDFITVYPDKPKFSITWIANLAHNDVNALYHTDDYFYNFFKSNKEKFENSFVFLMGDHGLRFGDIRETEVGESEDNNPLLFLSIPASLRRNTTLTEILKQNAKNLTTHYDIYATLIEIATPSNPRIPNPLLRGNSLLHPLPPPRTCDNLRIPFESCICKKTKISISNDNPILIPAANAVIKKMNQNLRDLNETNDCVLLTLNPSESIIMNEFQVDGNIKIYEITFNTLPGNGKFWGYVSYDSIQQNFTVLSEKLSRLNMYAEQAQCAIKARFGSYCFCINLLTMTNL</sequence>
<organism evidence="1 2">
    <name type="scientific">Panagrolaimus sp. ES5</name>
    <dbReference type="NCBI Taxonomy" id="591445"/>
    <lineage>
        <taxon>Eukaryota</taxon>
        <taxon>Metazoa</taxon>
        <taxon>Ecdysozoa</taxon>
        <taxon>Nematoda</taxon>
        <taxon>Chromadorea</taxon>
        <taxon>Rhabditida</taxon>
        <taxon>Tylenchina</taxon>
        <taxon>Panagrolaimomorpha</taxon>
        <taxon>Panagrolaimoidea</taxon>
        <taxon>Panagrolaimidae</taxon>
        <taxon>Panagrolaimus</taxon>
    </lineage>
</organism>
<dbReference type="WBParaSite" id="ES5_v2.g11362.t1">
    <property type="protein sequence ID" value="ES5_v2.g11362.t1"/>
    <property type="gene ID" value="ES5_v2.g11362"/>
</dbReference>
<name>A0AC34F3F1_9BILA</name>
<evidence type="ECO:0000313" key="2">
    <source>
        <dbReference type="WBParaSite" id="ES5_v2.g11362.t1"/>
    </source>
</evidence>
<protein>
    <submittedName>
        <fullName evidence="2">Uncharacterized protein</fullName>
    </submittedName>
</protein>